<feature type="domain" description="Haemolysin activator HlyB C-terminal" evidence="5">
    <location>
        <begin position="259"/>
        <end position="521"/>
    </location>
</feature>
<dbReference type="Gene3D" id="2.40.160.50">
    <property type="entry name" value="membrane protein fhac: a member of the omp85/tpsb transporter family"/>
    <property type="match status" value="1"/>
</dbReference>
<evidence type="ECO:0000259" key="5">
    <source>
        <dbReference type="Pfam" id="PF03865"/>
    </source>
</evidence>
<feature type="chain" id="PRO_5020600430" evidence="4">
    <location>
        <begin position="22"/>
        <end position="563"/>
    </location>
</feature>
<evidence type="ECO:0000256" key="4">
    <source>
        <dbReference type="SAM" id="SignalP"/>
    </source>
</evidence>
<feature type="domain" description="Polypeptide-transport-associated ShlB-type" evidence="6">
    <location>
        <begin position="69"/>
        <end position="141"/>
    </location>
</feature>
<evidence type="ECO:0000259" key="6">
    <source>
        <dbReference type="Pfam" id="PF08479"/>
    </source>
</evidence>
<dbReference type="PANTHER" id="PTHR34597:SF6">
    <property type="entry name" value="BLR6126 PROTEIN"/>
    <property type="match status" value="1"/>
</dbReference>
<keyword evidence="2" id="KW-0812">Transmembrane</keyword>
<keyword evidence="4" id="KW-0732">Signal</keyword>
<evidence type="ECO:0000256" key="2">
    <source>
        <dbReference type="ARBA" id="ARBA00022692"/>
    </source>
</evidence>
<comment type="caution">
    <text evidence="7">The sequence shown here is derived from an EMBL/GenBank/DDBJ whole genome shotgun (WGS) entry which is preliminary data.</text>
</comment>
<dbReference type="AlphaFoldDB" id="A0A4U5JW11"/>
<name>A0A4U5JW11_9GAMM</name>
<dbReference type="PANTHER" id="PTHR34597">
    <property type="entry name" value="SLR1661 PROTEIN"/>
    <property type="match status" value="1"/>
</dbReference>
<keyword evidence="3" id="KW-0998">Cell outer membrane</keyword>
<evidence type="ECO:0000256" key="3">
    <source>
        <dbReference type="ARBA" id="ARBA00023237"/>
    </source>
</evidence>
<dbReference type="InterPro" id="IPR005565">
    <property type="entry name" value="Hemolysn_activator_HlyB_C"/>
</dbReference>
<dbReference type="InterPro" id="IPR013686">
    <property type="entry name" value="Polypept-transport_assoc_ShlB"/>
</dbReference>
<dbReference type="EMBL" id="SZUA01000001">
    <property type="protein sequence ID" value="TKR34122.1"/>
    <property type="molecule type" value="Genomic_DNA"/>
</dbReference>
<evidence type="ECO:0000256" key="1">
    <source>
        <dbReference type="ARBA" id="ARBA00022452"/>
    </source>
</evidence>
<dbReference type="OrthoDB" id="5753546at2"/>
<reference evidence="7 8" key="1">
    <citation type="submission" date="2019-04" db="EMBL/GenBank/DDBJ databases">
        <title>Reference strain of H23.</title>
        <authorList>
            <person name="Luo X."/>
        </authorList>
    </citation>
    <scope>NUCLEOTIDE SEQUENCE [LARGE SCALE GENOMIC DNA]</scope>
    <source>
        <strain evidence="7 8">H23</strain>
    </source>
</reference>
<dbReference type="GO" id="GO:0098046">
    <property type="term" value="C:type V protein secretion system complex"/>
    <property type="evidence" value="ECO:0007669"/>
    <property type="project" value="TreeGrafter"/>
</dbReference>
<evidence type="ECO:0000313" key="8">
    <source>
        <dbReference type="Proteomes" id="UP000308707"/>
    </source>
</evidence>
<keyword evidence="1" id="KW-0472">Membrane</keyword>
<dbReference type="Proteomes" id="UP000308707">
    <property type="component" value="Unassembled WGS sequence"/>
</dbReference>
<sequence>MRSVARMCAAAALSAASLAHAQSRLPATNPLQTLPTAEVPKQEPKVSTTIQPQQNPELAALLATQIVPKRFDVSGVSAVPFDEIAAFFTPLAGKTITVADLLKAADECTGAYKRHGYALSFCYVPTQDFADGVVKVIAIEGYVAEVKIAGDTGKLDKRIRAIAKRIADDRPLRQATFDRYSQILGFLPGAKIAINVPVPTTTDGATRLELQVTRKRFDGSYALDFNHPGVQGLATFNANALTTLGEQWSASALYPPGRGSQRFYSGAYSQLLGSDGLSLRLDASRFRGEPDDRQLPDFLRHNVEQDRRSVSLRYPLVLRATRVLFLGGGAYAADQSDRYLNTNDGASLELRTQARVVHAELDYASASPTGDASRRAGLGVSRGLDAWGASSRTISNIPGAVLAAPSDISFTRYNLSYAQGKTWKNRIGAVLSMAGQYSGNRLPTSEQIAFGGPRFALAYDPGSASGDSGWGASFELNRSFARGNGRVKAVVPYLAGQYARVYLNRAQPPIDRLGTVALGVRLSDNKHYNVDFSVAQPTADVPLDSESGRRRPRLNLTFAYDFR</sequence>
<dbReference type="GO" id="GO:0046819">
    <property type="term" value="P:protein secretion by the type V secretion system"/>
    <property type="evidence" value="ECO:0007669"/>
    <property type="project" value="TreeGrafter"/>
</dbReference>
<proteinExistence type="predicted"/>
<dbReference type="Pfam" id="PF08479">
    <property type="entry name" value="POTRA_2"/>
    <property type="match status" value="1"/>
</dbReference>
<gene>
    <name evidence="7" type="ORF">FCE95_07615</name>
</gene>
<dbReference type="InterPro" id="IPR051544">
    <property type="entry name" value="TPS_OM_transporter"/>
</dbReference>
<keyword evidence="8" id="KW-1185">Reference proteome</keyword>
<dbReference type="GO" id="GO:0008320">
    <property type="term" value="F:protein transmembrane transporter activity"/>
    <property type="evidence" value="ECO:0007669"/>
    <property type="project" value="TreeGrafter"/>
</dbReference>
<feature type="signal peptide" evidence="4">
    <location>
        <begin position="1"/>
        <end position="21"/>
    </location>
</feature>
<organism evidence="7 8">
    <name type="scientific">Luteimonas gilva</name>
    <dbReference type="NCBI Taxonomy" id="2572684"/>
    <lineage>
        <taxon>Bacteria</taxon>
        <taxon>Pseudomonadati</taxon>
        <taxon>Pseudomonadota</taxon>
        <taxon>Gammaproteobacteria</taxon>
        <taxon>Lysobacterales</taxon>
        <taxon>Lysobacteraceae</taxon>
        <taxon>Luteimonas</taxon>
    </lineage>
</organism>
<evidence type="ECO:0000313" key="7">
    <source>
        <dbReference type="EMBL" id="TKR34122.1"/>
    </source>
</evidence>
<protein>
    <submittedName>
        <fullName evidence="7">ShlB/FhaC/HecB family hemolysin secretion/activation protein</fullName>
    </submittedName>
</protein>
<dbReference type="Gene3D" id="3.10.20.310">
    <property type="entry name" value="membrane protein fhac"/>
    <property type="match status" value="1"/>
</dbReference>
<keyword evidence="1" id="KW-1134">Transmembrane beta strand</keyword>
<dbReference type="RefSeq" id="WP_137266325.1">
    <property type="nucleotide sequence ID" value="NZ_SZUA01000001.1"/>
</dbReference>
<dbReference type="Pfam" id="PF03865">
    <property type="entry name" value="ShlB"/>
    <property type="match status" value="1"/>
</dbReference>
<accession>A0A4U5JW11</accession>